<evidence type="ECO:0000313" key="2">
    <source>
        <dbReference type="Proteomes" id="UP000742098"/>
    </source>
</evidence>
<evidence type="ECO:0000313" key="1">
    <source>
        <dbReference type="EMBL" id="HJF71512.1"/>
    </source>
</evidence>
<organism evidence="1 2">
    <name type="scientific">Butyricimonas virosa</name>
    <dbReference type="NCBI Taxonomy" id="544645"/>
    <lineage>
        <taxon>Bacteria</taxon>
        <taxon>Pseudomonadati</taxon>
        <taxon>Bacteroidota</taxon>
        <taxon>Bacteroidia</taxon>
        <taxon>Bacteroidales</taxon>
        <taxon>Odoribacteraceae</taxon>
        <taxon>Butyricimonas</taxon>
    </lineage>
</organism>
<dbReference type="Pfam" id="PF01244">
    <property type="entry name" value="Peptidase_M19"/>
    <property type="match status" value="1"/>
</dbReference>
<dbReference type="InterPro" id="IPR044668">
    <property type="entry name" value="PuuD-like"/>
</dbReference>
<accession>A0A921KZ83</accession>
<dbReference type="AlphaFoldDB" id="A0A921KZ83"/>
<dbReference type="SUPFAM" id="SSF52317">
    <property type="entry name" value="Class I glutamine amidotransferase-like"/>
    <property type="match status" value="1"/>
</dbReference>
<proteinExistence type="predicted"/>
<dbReference type="PANTHER" id="PTHR43235:SF1">
    <property type="entry name" value="GLUTAMINE AMIDOTRANSFERASE PB2B2.05-RELATED"/>
    <property type="match status" value="1"/>
</dbReference>
<feature type="non-terminal residue" evidence="1">
    <location>
        <position position="439"/>
    </location>
</feature>
<dbReference type="InterPro" id="IPR032466">
    <property type="entry name" value="Metal_Hydrolase"/>
</dbReference>
<dbReference type="PROSITE" id="PS51365">
    <property type="entry name" value="RENAL_DIPEPTIDASE_2"/>
    <property type="match status" value="1"/>
</dbReference>
<name>A0A921KZ83_9BACT</name>
<dbReference type="CDD" id="cd01745">
    <property type="entry name" value="GATase1_2"/>
    <property type="match status" value="1"/>
</dbReference>
<reference evidence="1" key="1">
    <citation type="journal article" date="2021" name="PeerJ">
        <title>Extensive microbial diversity within the chicken gut microbiome revealed by metagenomics and culture.</title>
        <authorList>
            <person name="Gilroy R."/>
            <person name="Ravi A."/>
            <person name="Getino M."/>
            <person name="Pursley I."/>
            <person name="Horton D.L."/>
            <person name="Alikhan N.F."/>
            <person name="Baker D."/>
            <person name="Gharbi K."/>
            <person name="Hall N."/>
            <person name="Watson M."/>
            <person name="Adriaenssens E.M."/>
            <person name="Foster-Nyarko E."/>
            <person name="Jarju S."/>
            <person name="Secka A."/>
            <person name="Antonio M."/>
            <person name="Oren A."/>
            <person name="Chaudhuri R.R."/>
            <person name="La Ragione R."/>
            <person name="Hildebrand F."/>
            <person name="Pallen M.J."/>
        </authorList>
    </citation>
    <scope>NUCLEOTIDE SEQUENCE</scope>
    <source>
        <strain evidence="1">6966</strain>
    </source>
</reference>
<dbReference type="GO" id="GO:0005829">
    <property type="term" value="C:cytosol"/>
    <property type="evidence" value="ECO:0007669"/>
    <property type="project" value="TreeGrafter"/>
</dbReference>
<dbReference type="InterPro" id="IPR011697">
    <property type="entry name" value="Peptidase_C26"/>
</dbReference>
<dbReference type="EMBL" id="DYVS01000225">
    <property type="protein sequence ID" value="HJF71512.1"/>
    <property type="molecule type" value="Genomic_DNA"/>
</dbReference>
<dbReference type="Pfam" id="PF07722">
    <property type="entry name" value="Peptidase_C26"/>
    <property type="match status" value="1"/>
</dbReference>
<gene>
    <name evidence="1" type="ORF">K8V05_12230</name>
</gene>
<dbReference type="InterPro" id="IPR029062">
    <property type="entry name" value="Class_I_gatase-like"/>
</dbReference>
<dbReference type="Proteomes" id="UP000742098">
    <property type="component" value="Unassembled WGS sequence"/>
</dbReference>
<dbReference type="PANTHER" id="PTHR43235">
    <property type="entry name" value="GLUTAMINE AMIDOTRANSFERASE PB2B2.05-RELATED"/>
    <property type="match status" value="1"/>
</dbReference>
<dbReference type="SUPFAM" id="SSF51556">
    <property type="entry name" value="Metallo-dependent hydrolases"/>
    <property type="match status" value="1"/>
</dbReference>
<dbReference type="Gene3D" id="3.20.20.140">
    <property type="entry name" value="Metal-dependent hydrolases"/>
    <property type="match status" value="1"/>
</dbReference>
<sequence length="439" mass="49023">MNNIVYPAKLDTLYRAIDYRQSQHDLPLIGISANFENGNSCIEHSYVISILQAGAIPVLLPVHNDIETLRKTIETLDGLMLTGGGDINPLYGNEEPLPPLGSIDAARDQFDFTLVKLAADRQIPIFGICRGHQIINMTFGGTNYQDIYSQHEQQLLKHSQSISREFGSHTVNIVKNTVLHSILGTDSLIVNSYHHQAVKDVAPGFRVSATSPDGIVEAMEGMPGHRIFSVQWHPEKMAVRPDEQMMKLFHYFVDEATLFKKAKEIHRNSLIVDSHCDTPMKFTEGFNLGERHEDVKVDLPKMQEGREDAVFMVAYLHQDARDDESLQAATQKAVDILFQISEQVKLNESQVGIAYNVDDLIYLKNAGKKAIFLAIENGYAIGKDLNNLSMFKDMGITYITLCHNGSNDICDSAKGEPEHDGLSPFGLEVVKEMNRLGII</sequence>
<reference evidence="1" key="2">
    <citation type="submission" date="2021-09" db="EMBL/GenBank/DDBJ databases">
        <authorList>
            <person name="Gilroy R."/>
        </authorList>
    </citation>
    <scope>NUCLEOTIDE SEQUENCE</scope>
    <source>
        <strain evidence="1">6966</strain>
    </source>
</reference>
<dbReference type="PROSITE" id="PS51273">
    <property type="entry name" value="GATASE_TYPE_1"/>
    <property type="match status" value="1"/>
</dbReference>
<dbReference type="GO" id="GO:0070573">
    <property type="term" value="F:metallodipeptidase activity"/>
    <property type="evidence" value="ECO:0007669"/>
    <property type="project" value="InterPro"/>
</dbReference>
<dbReference type="InterPro" id="IPR008257">
    <property type="entry name" value="Pept_M19"/>
</dbReference>
<dbReference type="GO" id="GO:0006508">
    <property type="term" value="P:proteolysis"/>
    <property type="evidence" value="ECO:0007669"/>
    <property type="project" value="InterPro"/>
</dbReference>
<protein>
    <submittedName>
        <fullName evidence="1">Gamma-glutamyl-gamma-aminobutyrate hydrolase family protein</fullName>
    </submittedName>
</protein>
<keyword evidence="1" id="KW-0378">Hydrolase</keyword>
<dbReference type="Gene3D" id="3.40.50.880">
    <property type="match status" value="1"/>
</dbReference>
<dbReference type="GO" id="GO:0016811">
    <property type="term" value="F:hydrolase activity, acting on carbon-nitrogen (but not peptide) bonds, in linear amides"/>
    <property type="evidence" value="ECO:0007669"/>
    <property type="project" value="InterPro"/>
</dbReference>
<comment type="caution">
    <text evidence="1">The sequence shown here is derived from an EMBL/GenBank/DDBJ whole genome shotgun (WGS) entry which is preliminary data.</text>
</comment>